<gene>
    <name evidence="1" type="ORF">ACFONL_02465</name>
</gene>
<dbReference type="PANTHER" id="PTHR47235:SF1">
    <property type="entry name" value="BLR6548 PROTEIN"/>
    <property type="match status" value="1"/>
</dbReference>
<dbReference type="InterPro" id="IPR028082">
    <property type="entry name" value="Peripla_BP_I"/>
</dbReference>
<keyword evidence="2" id="KW-1185">Reference proteome</keyword>
<evidence type="ECO:0000313" key="1">
    <source>
        <dbReference type="EMBL" id="MFC3636251.1"/>
    </source>
</evidence>
<evidence type="ECO:0008006" key="3">
    <source>
        <dbReference type="Google" id="ProtNLM"/>
    </source>
</evidence>
<comment type="caution">
    <text evidence="1">The sequence shown here is derived from an EMBL/GenBank/DDBJ whole genome shotgun (WGS) entry which is preliminary data.</text>
</comment>
<protein>
    <recommendedName>
        <fullName evidence="3">Substrate-binding family protein</fullName>
    </recommendedName>
</protein>
<dbReference type="EMBL" id="JBHRYC010000023">
    <property type="protein sequence ID" value="MFC3636251.1"/>
    <property type="molecule type" value="Genomic_DNA"/>
</dbReference>
<dbReference type="Gene3D" id="3.40.50.2300">
    <property type="match status" value="1"/>
</dbReference>
<evidence type="ECO:0000313" key="2">
    <source>
        <dbReference type="Proteomes" id="UP001595704"/>
    </source>
</evidence>
<dbReference type="SUPFAM" id="SSF53822">
    <property type="entry name" value="Periplasmic binding protein-like I"/>
    <property type="match status" value="1"/>
</dbReference>
<organism evidence="1 2">
    <name type="scientific">Camelimonas fluminis</name>
    <dbReference type="NCBI Taxonomy" id="1576911"/>
    <lineage>
        <taxon>Bacteria</taxon>
        <taxon>Pseudomonadati</taxon>
        <taxon>Pseudomonadota</taxon>
        <taxon>Alphaproteobacteria</taxon>
        <taxon>Hyphomicrobiales</taxon>
        <taxon>Chelatococcaceae</taxon>
        <taxon>Camelimonas</taxon>
    </lineage>
</organism>
<name>A0ABV7UCL4_9HYPH</name>
<proteinExistence type="predicted"/>
<dbReference type="Proteomes" id="UP001595704">
    <property type="component" value="Unassembled WGS sequence"/>
</dbReference>
<reference evidence="2" key="1">
    <citation type="journal article" date="2019" name="Int. J. Syst. Evol. Microbiol.">
        <title>The Global Catalogue of Microorganisms (GCM) 10K type strain sequencing project: providing services to taxonomists for standard genome sequencing and annotation.</title>
        <authorList>
            <consortium name="The Broad Institute Genomics Platform"/>
            <consortium name="The Broad Institute Genome Sequencing Center for Infectious Disease"/>
            <person name="Wu L."/>
            <person name="Ma J."/>
        </authorList>
    </citation>
    <scope>NUCLEOTIDE SEQUENCE [LARGE SCALE GENOMIC DNA]</scope>
    <source>
        <strain evidence="2">KCTC 42282</strain>
    </source>
</reference>
<sequence>MIDYFSLLDAQLPNLDRTDNLGFAGYSMANVLHQMLERCGDNLTRENLLKVATNLTNMTAPINLPGVNFSTTPEDYAPLKNYELSRYENDDWTGIKVLS</sequence>
<dbReference type="RefSeq" id="WP_191317643.1">
    <property type="nucleotide sequence ID" value="NZ_BNCG01000001.1"/>
</dbReference>
<dbReference type="PANTHER" id="PTHR47235">
    <property type="entry name" value="BLR6548 PROTEIN"/>
    <property type="match status" value="1"/>
</dbReference>
<accession>A0ABV7UCL4</accession>